<feature type="domain" description="SLS1 C-terminal" evidence="5">
    <location>
        <begin position="468"/>
        <end position="900"/>
    </location>
</feature>
<dbReference type="GeneID" id="19900079"/>
<evidence type="ECO:0000259" key="3">
    <source>
        <dbReference type="Pfam" id="PF20776"/>
    </source>
</evidence>
<dbReference type="OrthoDB" id="3929414at2759"/>
<dbReference type="HOGENOM" id="CLU_326008_0_0_1"/>
<feature type="compositionally biased region" description="Basic and acidic residues" evidence="1">
    <location>
        <begin position="51"/>
        <end position="67"/>
    </location>
</feature>
<keyword evidence="7" id="KW-1185">Reference proteome</keyword>
<feature type="domain" description="SLS1 first KH" evidence="2">
    <location>
        <begin position="299"/>
        <end position="365"/>
    </location>
</feature>
<gene>
    <name evidence="6" type="ORF">W97_02768</name>
</gene>
<feature type="region of interest" description="Disordered" evidence="1">
    <location>
        <begin position="804"/>
        <end position="825"/>
    </location>
</feature>
<dbReference type="InterPro" id="IPR048748">
    <property type="entry name" value="SLS1_KH2"/>
</dbReference>
<dbReference type="EMBL" id="JH767563">
    <property type="protein sequence ID" value="EON63540.1"/>
    <property type="molecule type" value="Genomic_DNA"/>
</dbReference>
<feature type="domain" description="SLS1 N-terminal" evidence="3">
    <location>
        <begin position="166"/>
        <end position="292"/>
    </location>
</feature>
<proteinExistence type="predicted"/>
<feature type="region of interest" description="Disordered" evidence="1">
    <location>
        <begin position="223"/>
        <end position="275"/>
    </location>
</feature>
<protein>
    <submittedName>
        <fullName evidence="6">Uncharacterized protein</fullName>
    </submittedName>
</protein>
<dbReference type="OMA" id="FVCLRCE"/>
<dbReference type="InterPro" id="IPR048401">
    <property type="entry name" value="SLS1_C"/>
</dbReference>
<dbReference type="Pfam" id="PF20776">
    <property type="entry name" value="SLS1_N"/>
    <property type="match status" value="1"/>
</dbReference>
<dbReference type="RefSeq" id="XP_007778857.1">
    <property type="nucleotide sequence ID" value="XM_007780667.1"/>
</dbReference>
<feature type="domain" description="SLS1 second KH" evidence="4">
    <location>
        <begin position="370"/>
        <end position="437"/>
    </location>
</feature>
<dbReference type="Proteomes" id="UP000016924">
    <property type="component" value="Unassembled WGS sequence"/>
</dbReference>
<feature type="compositionally biased region" description="Polar residues" evidence="1">
    <location>
        <begin position="581"/>
        <end position="590"/>
    </location>
</feature>
<evidence type="ECO:0000313" key="7">
    <source>
        <dbReference type="Proteomes" id="UP000016924"/>
    </source>
</evidence>
<dbReference type="AlphaFoldDB" id="R7YNP5"/>
<dbReference type="Pfam" id="PF14611">
    <property type="entry name" value="KH_SLS1_1"/>
    <property type="match status" value="1"/>
</dbReference>
<feature type="compositionally biased region" description="Pro residues" evidence="1">
    <location>
        <begin position="566"/>
        <end position="576"/>
    </location>
</feature>
<feature type="region of interest" description="Disordered" evidence="1">
    <location>
        <begin position="533"/>
        <end position="596"/>
    </location>
</feature>
<dbReference type="PANTHER" id="PTHR37919:SF2">
    <property type="entry name" value="EXPERA DOMAIN-CONTAINING PROTEIN"/>
    <property type="match status" value="1"/>
</dbReference>
<feature type="compositionally biased region" description="Basic and acidic residues" evidence="1">
    <location>
        <begin position="223"/>
        <end position="243"/>
    </location>
</feature>
<reference evidence="7" key="1">
    <citation type="submission" date="2012-06" db="EMBL/GenBank/DDBJ databases">
        <title>The genome sequence of Coniosporium apollinis CBS 100218.</title>
        <authorList>
            <consortium name="The Broad Institute Genome Sequencing Platform"/>
            <person name="Cuomo C."/>
            <person name="Gorbushina A."/>
            <person name="Noack S."/>
            <person name="Walker B."/>
            <person name="Young S.K."/>
            <person name="Zeng Q."/>
            <person name="Gargeya S."/>
            <person name="Fitzgerald M."/>
            <person name="Haas B."/>
            <person name="Abouelleil A."/>
            <person name="Alvarado L."/>
            <person name="Arachchi H.M."/>
            <person name="Berlin A.M."/>
            <person name="Chapman S.B."/>
            <person name="Goldberg J."/>
            <person name="Griggs A."/>
            <person name="Gujja S."/>
            <person name="Hansen M."/>
            <person name="Howarth C."/>
            <person name="Imamovic A."/>
            <person name="Larimer J."/>
            <person name="McCowan C."/>
            <person name="Montmayeur A."/>
            <person name="Murphy C."/>
            <person name="Neiman D."/>
            <person name="Pearson M."/>
            <person name="Priest M."/>
            <person name="Roberts A."/>
            <person name="Saif S."/>
            <person name="Shea T."/>
            <person name="Sisk P."/>
            <person name="Sykes S."/>
            <person name="Wortman J."/>
            <person name="Nusbaum C."/>
            <person name="Birren B."/>
        </authorList>
    </citation>
    <scope>NUCLEOTIDE SEQUENCE [LARGE SCALE GENOMIC DNA]</scope>
    <source>
        <strain evidence="7">CBS 100218</strain>
    </source>
</reference>
<feature type="compositionally biased region" description="Low complexity" evidence="1">
    <location>
        <begin position="533"/>
        <end position="548"/>
    </location>
</feature>
<evidence type="ECO:0000259" key="2">
    <source>
        <dbReference type="Pfam" id="PF14611"/>
    </source>
</evidence>
<dbReference type="PANTHER" id="PTHR37919">
    <property type="entry name" value="PROTEIN CBG05606"/>
    <property type="match status" value="1"/>
</dbReference>
<feature type="region of interest" description="Disordered" evidence="1">
    <location>
        <begin position="113"/>
        <end position="150"/>
    </location>
</feature>
<dbReference type="InterPro" id="IPR048400">
    <property type="entry name" value="SLS1_N"/>
</dbReference>
<dbReference type="GO" id="GO:0005743">
    <property type="term" value="C:mitochondrial inner membrane"/>
    <property type="evidence" value="ECO:0007669"/>
    <property type="project" value="InterPro"/>
</dbReference>
<dbReference type="STRING" id="1168221.R7YNP5"/>
<evidence type="ECO:0000256" key="1">
    <source>
        <dbReference type="SAM" id="MobiDB-lite"/>
    </source>
</evidence>
<name>R7YNP5_CONA1</name>
<dbReference type="Pfam" id="PF20778">
    <property type="entry name" value="SLS1_C"/>
    <property type="match status" value="1"/>
</dbReference>
<accession>R7YNP5</accession>
<feature type="region of interest" description="Disordered" evidence="1">
    <location>
        <begin position="51"/>
        <end position="77"/>
    </location>
</feature>
<dbReference type="eggNOG" id="ENOG502S4E9">
    <property type="taxonomic scope" value="Eukaryota"/>
</dbReference>
<evidence type="ECO:0000259" key="5">
    <source>
        <dbReference type="Pfam" id="PF20778"/>
    </source>
</evidence>
<evidence type="ECO:0000313" key="6">
    <source>
        <dbReference type="EMBL" id="EON63540.1"/>
    </source>
</evidence>
<organism evidence="6 7">
    <name type="scientific">Coniosporium apollinis (strain CBS 100218)</name>
    <name type="common">Rock-inhabiting black yeast</name>
    <dbReference type="NCBI Taxonomy" id="1168221"/>
    <lineage>
        <taxon>Eukaryota</taxon>
        <taxon>Fungi</taxon>
        <taxon>Dikarya</taxon>
        <taxon>Ascomycota</taxon>
        <taxon>Pezizomycotina</taxon>
        <taxon>Dothideomycetes</taxon>
        <taxon>Dothideomycetes incertae sedis</taxon>
        <taxon>Coniosporium</taxon>
    </lineage>
</organism>
<dbReference type="Pfam" id="PF20777">
    <property type="entry name" value="KH_SLS1_2"/>
    <property type="match status" value="1"/>
</dbReference>
<feature type="region of interest" description="Disordered" evidence="1">
    <location>
        <begin position="907"/>
        <end position="934"/>
    </location>
</feature>
<evidence type="ECO:0000259" key="4">
    <source>
        <dbReference type="Pfam" id="PF20777"/>
    </source>
</evidence>
<dbReference type="InterPro" id="IPR032741">
    <property type="entry name" value="Sls1_KH-1"/>
</dbReference>
<sequence>MFARPSGSAPVCLRCRLRLQLRLARQSHHRPFLSIQQASQFSSSRNAQLRIIRETQRPRPQRDDIKRKPTVPKYSYPLGRIRGKKEAPLREGTVPLPIDSLGEPSQVIILKDAGIKPPPKPSKVDVKKGLAGDLSSHNRPVHPNKGTKPGQDEILRAITEQNNILGPEEVNKQIEGLKPGQGGSRGGRLVLPKDEFDTRASILHDGFTTTQLLGYLDRGTDRAGTVDERKQQELAPTEQDKKGAVHRVSRSSWTPGVRPIPQGAQSTAQRPHSPKKMGIIDKILRINWKIDVLEEIESPGELDISGVQRWQMRLLVAGEPSKLDQIRNHRRVTISVNQTSRIIKIMAPKDSAEYAADDIETALHACHSLTVDFAPFKPLSNSGTKGPQRLFTDEDLVLASELSGAFLRRSDTGGPRVFVSGLDAAQAEDGRRVLLSMLDLPTTSEGKILTTSAIKKLGILSPHGRKRALAYRDQRKSLGRWSFPIRRGSLQDSAESIRDASSSRPGQVRKEVIKFLQQSSSLKALPIDVLPPAATSTSTSASSSTTSTPMPDVSTPGTSAPDTLPSEPPSEAPLPATPLENPTTGTSTSKAPEFESDFSRSPYNWSPIPHTSTTATLGHILHRIPISPPTRVLTPTPLSILLSGPRTHTFSPHTPSLPTILSHLSASPTAATPTNTGAHLLFRYIPNPWSTSTATTSTPGGLKALTAIPELHITFAIPAGATQDQARLESVALALGQEYRDVAMPDRGVDVRFARREMLFAAGAEREDGPFAGLVGEIGVVVRGQGRLRAPSSVRVGVPAWTVTGAGEEGRGGSGKSGKGKGREERVREWKDGETVEVEYLWQGVEWRESVEVGAEGHRLRYVAVEGGKLGGRRGEVRLGLEEDAKEDAVREFVDAAFRLAERAGGSISDDVGKAGGEGDEGSSEARWEGGVSS</sequence>